<comment type="caution">
    <text evidence="1">The sequence shown here is derived from an EMBL/GenBank/DDBJ whole genome shotgun (WGS) entry which is preliminary data.</text>
</comment>
<proteinExistence type="predicted"/>
<evidence type="ECO:0000313" key="1">
    <source>
        <dbReference type="EMBL" id="KAJ2793924.1"/>
    </source>
</evidence>
<reference evidence="1" key="1">
    <citation type="submission" date="2022-07" db="EMBL/GenBank/DDBJ databases">
        <title>Phylogenomic reconstructions and comparative analyses of Kickxellomycotina fungi.</title>
        <authorList>
            <person name="Reynolds N.K."/>
            <person name="Stajich J.E."/>
            <person name="Barry K."/>
            <person name="Grigoriev I.V."/>
            <person name="Crous P."/>
            <person name="Smith M.E."/>
        </authorList>
    </citation>
    <scope>NUCLEOTIDE SEQUENCE</scope>
    <source>
        <strain evidence="1">BCRC 34780</strain>
    </source>
</reference>
<dbReference type="Proteomes" id="UP001140087">
    <property type="component" value="Unassembled WGS sequence"/>
</dbReference>
<accession>A0ACC1KRE9</accession>
<evidence type="ECO:0000313" key="2">
    <source>
        <dbReference type="Proteomes" id="UP001140087"/>
    </source>
</evidence>
<dbReference type="EMBL" id="JANBUN010002692">
    <property type="protein sequence ID" value="KAJ2793924.1"/>
    <property type="molecule type" value="Genomic_DNA"/>
</dbReference>
<keyword evidence="2" id="KW-1185">Reference proteome</keyword>
<sequence length="57" mass="5992">MHSDHGFGTPYHSVMRALAPCAGGAAGYDKRSVEMAPPPSRLMTSSSHIHIDTAVSP</sequence>
<organism evidence="1 2">
    <name type="scientific">Coemansia helicoidea</name>
    <dbReference type="NCBI Taxonomy" id="1286919"/>
    <lineage>
        <taxon>Eukaryota</taxon>
        <taxon>Fungi</taxon>
        <taxon>Fungi incertae sedis</taxon>
        <taxon>Zoopagomycota</taxon>
        <taxon>Kickxellomycotina</taxon>
        <taxon>Kickxellomycetes</taxon>
        <taxon>Kickxellales</taxon>
        <taxon>Kickxellaceae</taxon>
        <taxon>Coemansia</taxon>
    </lineage>
</organism>
<feature type="non-terminal residue" evidence="1">
    <location>
        <position position="57"/>
    </location>
</feature>
<name>A0ACC1KRE9_9FUNG</name>
<gene>
    <name evidence="1" type="ORF">H4R21_005705</name>
</gene>
<protein>
    <submittedName>
        <fullName evidence="1">Uncharacterized protein</fullName>
    </submittedName>
</protein>